<dbReference type="AlphaFoldDB" id="Q0UPD5"/>
<proteinExistence type="predicted"/>
<protein>
    <recommendedName>
        <fullName evidence="1">DUF7923 domain-containing protein</fullName>
    </recommendedName>
</protein>
<dbReference type="VEuPathDB" id="FungiDB:JI435_063790"/>
<dbReference type="InterPro" id="IPR057683">
    <property type="entry name" value="DUF7923"/>
</dbReference>
<dbReference type="EMBL" id="CH445333">
    <property type="protein sequence ID" value="EAT86210.2"/>
    <property type="molecule type" value="Genomic_DNA"/>
</dbReference>
<dbReference type="GeneID" id="5973630"/>
<dbReference type="InParanoid" id="Q0UPD5"/>
<dbReference type="PANTHER" id="PTHR37543">
    <property type="entry name" value="CCCH ZINC FINGER DNA BINDING PROTEIN (AFU_ORTHOLOGUE AFUA_5G12760)"/>
    <property type="match status" value="1"/>
</dbReference>
<accession>Q0UPD5</accession>
<dbReference type="RefSeq" id="XP_001796751.1">
    <property type="nucleotide sequence ID" value="XM_001796699.1"/>
</dbReference>
<feature type="domain" description="DUF7923" evidence="1">
    <location>
        <begin position="45"/>
        <end position="159"/>
    </location>
</feature>
<name>Q0UPD5_PHANO</name>
<sequence length="167" mass="18897">MWENLLKEYAQLLDDYKDLKKAFESKSAKPVAKYAATPVRPAEKPRSPYVLVLVDGDGYIFNDELIRDKEEGGMRAARMLNEAVEKYLHQSVPEARNLRILVRIYADLTNLSKQLARSKLTGLEKRSLGAFSAAFTRAMSSFDFVDALDEEGTKFKIRGIESVALFV</sequence>
<gene>
    <name evidence="2" type="ORF">SNOG_06379</name>
</gene>
<dbReference type="KEGG" id="pno:SNOG_06379"/>
<dbReference type="eggNOG" id="ENOG502SJHR">
    <property type="taxonomic scope" value="Eukaryota"/>
</dbReference>
<reference evidence="3" key="1">
    <citation type="journal article" date="2007" name="Plant Cell">
        <title>Dothideomycete-plant interactions illuminated by genome sequencing and EST analysis of the wheat pathogen Stagonospora nodorum.</title>
        <authorList>
            <person name="Hane J.K."/>
            <person name="Lowe R.G."/>
            <person name="Solomon P.S."/>
            <person name="Tan K.C."/>
            <person name="Schoch C.L."/>
            <person name="Spatafora J.W."/>
            <person name="Crous P.W."/>
            <person name="Kodira C."/>
            <person name="Birren B.W."/>
            <person name="Galagan J.E."/>
            <person name="Torriani S.F."/>
            <person name="McDonald B.A."/>
            <person name="Oliver R.P."/>
        </authorList>
    </citation>
    <scope>NUCLEOTIDE SEQUENCE [LARGE SCALE GENOMIC DNA]</scope>
    <source>
        <strain evidence="3">SN15 / ATCC MYA-4574 / FGSC 10173</strain>
    </source>
</reference>
<dbReference type="Proteomes" id="UP000001055">
    <property type="component" value="Unassembled WGS sequence"/>
</dbReference>
<evidence type="ECO:0000313" key="3">
    <source>
        <dbReference type="Proteomes" id="UP000001055"/>
    </source>
</evidence>
<dbReference type="HOGENOM" id="CLU_097991_1_0_1"/>
<organism evidence="2 3">
    <name type="scientific">Phaeosphaeria nodorum (strain SN15 / ATCC MYA-4574 / FGSC 10173)</name>
    <name type="common">Glume blotch fungus</name>
    <name type="synonym">Parastagonospora nodorum</name>
    <dbReference type="NCBI Taxonomy" id="321614"/>
    <lineage>
        <taxon>Eukaryota</taxon>
        <taxon>Fungi</taxon>
        <taxon>Dikarya</taxon>
        <taxon>Ascomycota</taxon>
        <taxon>Pezizomycotina</taxon>
        <taxon>Dothideomycetes</taxon>
        <taxon>Pleosporomycetidae</taxon>
        <taxon>Pleosporales</taxon>
        <taxon>Pleosporineae</taxon>
        <taxon>Phaeosphaeriaceae</taxon>
        <taxon>Parastagonospora</taxon>
    </lineage>
</organism>
<evidence type="ECO:0000259" key="1">
    <source>
        <dbReference type="Pfam" id="PF25540"/>
    </source>
</evidence>
<evidence type="ECO:0000313" key="2">
    <source>
        <dbReference type="EMBL" id="EAT86210.2"/>
    </source>
</evidence>
<dbReference type="PANTHER" id="PTHR37543:SF1">
    <property type="entry name" value="CCCH ZINC FINGER DNA BINDING PROTEIN (AFU_ORTHOLOGUE AFUA_5G12760)"/>
    <property type="match status" value="1"/>
</dbReference>
<dbReference type="Pfam" id="PF25540">
    <property type="entry name" value="DUF7923"/>
    <property type="match status" value="1"/>
</dbReference>